<keyword evidence="5" id="KW-1185">Reference proteome</keyword>
<accession>A0A443SAJ5</accession>
<dbReference type="PRINTS" id="PR00947">
    <property type="entry name" value="CUTICLE"/>
</dbReference>
<sequence>MKAFIVLFACVALARGGLVAPVLTGNSAQHRSQDIIGNYNFGYKEGHATGGTFRQEAGDAWGNKVGSYGLQDADGRVRTVKYVADGHGFRAHISTNEPGTAAGGSAAAIVNGPVVAKVAAPIIAAPAIAAPV</sequence>
<keyword evidence="1 2" id="KW-0193">Cuticle</keyword>
<dbReference type="STRING" id="299467.A0A443SAJ5"/>
<dbReference type="OrthoDB" id="8021718at2759"/>
<evidence type="ECO:0000256" key="1">
    <source>
        <dbReference type="ARBA" id="ARBA00022460"/>
    </source>
</evidence>
<dbReference type="InterPro" id="IPR031311">
    <property type="entry name" value="CHIT_BIND_RR_consensus"/>
</dbReference>
<gene>
    <name evidence="4" type="ORF">B4U80_09865</name>
</gene>
<dbReference type="InterPro" id="IPR000618">
    <property type="entry name" value="Insect_cuticle"/>
</dbReference>
<dbReference type="Proteomes" id="UP000288716">
    <property type="component" value="Unassembled WGS sequence"/>
</dbReference>
<feature type="chain" id="PRO_5019223384" evidence="3">
    <location>
        <begin position="17"/>
        <end position="132"/>
    </location>
</feature>
<keyword evidence="3" id="KW-0732">Signal</keyword>
<proteinExistence type="predicted"/>
<feature type="non-terminal residue" evidence="4">
    <location>
        <position position="132"/>
    </location>
</feature>
<dbReference type="GO" id="GO:0062129">
    <property type="term" value="C:chitin-based extracellular matrix"/>
    <property type="evidence" value="ECO:0007669"/>
    <property type="project" value="TreeGrafter"/>
</dbReference>
<dbReference type="EMBL" id="NCKV01004695">
    <property type="protein sequence ID" value="RWS24581.1"/>
    <property type="molecule type" value="Genomic_DNA"/>
</dbReference>
<dbReference type="PANTHER" id="PTHR10380">
    <property type="entry name" value="CUTICLE PROTEIN"/>
    <property type="match status" value="1"/>
</dbReference>
<feature type="signal peptide" evidence="3">
    <location>
        <begin position="1"/>
        <end position="16"/>
    </location>
</feature>
<name>A0A443SAJ5_9ACAR</name>
<evidence type="ECO:0000313" key="5">
    <source>
        <dbReference type="Proteomes" id="UP000288716"/>
    </source>
</evidence>
<dbReference type="PROSITE" id="PS00233">
    <property type="entry name" value="CHIT_BIND_RR_1"/>
    <property type="match status" value="1"/>
</dbReference>
<evidence type="ECO:0000256" key="2">
    <source>
        <dbReference type="PROSITE-ProRule" id="PRU00497"/>
    </source>
</evidence>
<organism evidence="4 5">
    <name type="scientific">Leptotrombidium deliense</name>
    <dbReference type="NCBI Taxonomy" id="299467"/>
    <lineage>
        <taxon>Eukaryota</taxon>
        <taxon>Metazoa</taxon>
        <taxon>Ecdysozoa</taxon>
        <taxon>Arthropoda</taxon>
        <taxon>Chelicerata</taxon>
        <taxon>Arachnida</taxon>
        <taxon>Acari</taxon>
        <taxon>Acariformes</taxon>
        <taxon>Trombidiformes</taxon>
        <taxon>Prostigmata</taxon>
        <taxon>Anystina</taxon>
        <taxon>Parasitengona</taxon>
        <taxon>Trombiculoidea</taxon>
        <taxon>Trombiculidae</taxon>
        <taxon>Leptotrombidium</taxon>
    </lineage>
</organism>
<protein>
    <submittedName>
        <fullName evidence="4">Structural constituent of cuticle-like protein</fullName>
    </submittedName>
</protein>
<dbReference type="AlphaFoldDB" id="A0A443SAJ5"/>
<reference evidence="4 5" key="1">
    <citation type="journal article" date="2018" name="Gigascience">
        <title>Genomes of trombidid mites reveal novel predicted allergens and laterally-transferred genes associated with secondary metabolism.</title>
        <authorList>
            <person name="Dong X."/>
            <person name="Chaisiri K."/>
            <person name="Xia D."/>
            <person name="Armstrong S.D."/>
            <person name="Fang Y."/>
            <person name="Donnelly M.J."/>
            <person name="Kadowaki T."/>
            <person name="McGarry J.W."/>
            <person name="Darby A.C."/>
            <person name="Makepeace B.L."/>
        </authorList>
    </citation>
    <scope>NUCLEOTIDE SEQUENCE [LARGE SCALE GENOMIC DNA]</scope>
    <source>
        <strain evidence="4">UoL-UT</strain>
    </source>
</reference>
<evidence type="ECO:0000256" key="3">
    <source>
        <dbReference type="SAM" id="SignalP"/>
    </source>
</evidence>
<dbReference type="VEuPathDB" id="VectorBase:LDEU007459"/>
<dbReference type="InterPro" id="IPR050468">
    <property type="entry name" value="Cuticle_Struct_Prot"/>
</dbReference>
<dbReference type="PROSITE" id="PS51155">
    <property type="entry name" value="CHIT_BIND_RR_2"/>
    <property type="match status" value="1"/>
</dbReference>
<dbReference type="PANTHER" id="PTHR10380:SF173">
    <property type="entry name" value="CUTICULAR PROTEIN 47EF, ISOFORM C-RELATED"/>
    <property type="match status" value="1"/>
</dbReference>
<evidence type="ECO:0000313" key="4">
    <source>
        <dbReference type="EMBL" id="RWS24581.1"/>
    </source>
</evidence>
<dbReference type="GO" id="GO:0008010">
    <property type="term" value="F:structural constituent of chitin-based larval cuticle"/>
    <property type="evidence" value="ECO:0007669"/>
    <property type="project" value="TreeGrafter"/>
</dbReference>
<comment type="caution">
    <text evidence="4">The sequence shown here is derived from an EMBL/GenBank/DDBJ whole genome shotgun (WGS) entry which is preliminary data.</text>
</comment>
<dbReference type="Pfam" id="PF00379">
    <property type="entry name" value="Chitin_bind_4"/>
    <property type="match status" value="1"/>
</dbReference>